<accession>A0A4Z0JL43</accession>
<name>A0A4Z0JL43_9LACO</name>
<organism evidence="2 3">
    <name type="scientific">Companilactobacillus suantsaicola</name>
    <dbReference type="NCBI Taxonomy" id="2487723"/>
    <lineage>
        <taxon>Bacteria</taxon>
        <taxon>Bacillati</taxon>
        <taxon>Bacillota</taxon>
        <taxon>Bacilli</taxon>
        <taxon>Lactobacillales</taxon>
        <taxon>Lactobacillaceae</taxon>
        <taxon>Companilactobacillus</taxon>
    </lineage>
</organism>
<feature type="domain" description="Antitoxin SocA-like Panacea" evidence="1">
    <location>
        <begin position="29"/>
        <end position="127"/>
    </location>
</feature>
<evidence type="ECO:0000313" key="3">
    <source>
        <dbReference type="Proteomes" id="UP000298021"/>
    </source>
</evidence>
<evidence type="ECO:0000313" key="2">
    <source>
        <dbReference type="EMBL" id="TGD22821.1"/>
    </source>
</evidence>
<dbReference type="RefSeq" id="WP_135373141.1">
    <property type="nucleotide sequence ID" value="NZ_RKLY01000018.1"/>
</dbReference>
<dbReference type="Proteomes" id="UP000298021">
    <property type="component" value="Unassembled WGS sequence"/>
</dbReference>
<dbReference type="InterPro" id="IPR025272">
    <property type="entry name" value="SocA_Panacea"/>
</dbReference>
<dbReference type="AlphaFoldDB" id="A0A4Z0JL43"/>
<dbReference type="OrthoDB" id="9799173at2"/>
<protein>
    <submittedName>
        <fullName evidence="2">DUF4065 domain-containing protein</fullName>
    </submittedName>
</protein>
<comment type="caution">
    <text evidence="2">The sequence shown here is derived from an EMBL/GenBank/DDBJ whole genome shotgun (WGS) entry which is preliminary data.</text>
</comment>
<reference evidence="2 3" key="1">
    <citation type="submission" date="2018-10" db="EMBL/GenBank/DDBJ databases">
        <title>Lactobacillus sp. R7 and Lactobacillus sp. R19 isolated from fermented mustard green product of Taiwan.</title>
        <authorList>
            <person name="Lin S.-T."/>
        </authorList>
    </citation>
    <scope>NUCLEOTIDE SEQUENCE [LARGE SCALE GENOMIC DNA]</scope>
    <source>
        <strain evidence="2 3">BCRC 81127</strain>
    </source>
</reference>
<proteinExistence type="predicted"/>
<sequence>MEEKNLINLTSQEIANWFLSQASMSPKKLQKMLYYAYSWVLTLTNDSSDCIENRLFKDNFEAWAHGPVLMDIYQEYKDNGYNNIPKYEGNVVELPDEIDDILNQVMEVYGKYTADQLESITHQESPWINVRHGLSPLESSNNIISDQDIFSCYIQRVSED</sequence>
<keyword evidence="3" id="KW-1185">Reference proteome</keyword>
<gene>
    <name evidence="2" type="ORF">EGT49_07810</name>
</gene>
<dbReference type="EMBL" id="RKLY01000018">
    <property type="protein sequence ID" value="TGD22821.1"/>
    <property type="molecule type" value="Genomic_DNA"/>
</dbReference>
<evidence type="ECO:0000259" key="1">
    <source>
        <dbReference type="Pfam" id="PF13274"/>
    </source>
</evidence>
<dbReference type="Pfam" id="PF13274">
    <property type="entry name" value="SocA_Panacea"/>
    <property type="match status" value="1"/>
</dbReference>